<dbReference type="PROSITE" id="PS51186">
    <property type="entry name" value="GNAT"/>
    <property type="match status" value="1"/>
</dbReference>
<keyword evidence="2" id="KW-1185">Reference proteome</keyword>
<dbReference type="PANTHER" id="PTHR43415">
    <property type="entry name" value="SPERMIDINE N(1)-ACETYLTRANSFERASE"/>
    <property type="match status" value="1"/>
</dbReference>
<protein>
    <submittedName>
        <fullName evidence="1">Uncharacterized protein</fullName>
    </submittedName>
</protein>
<dbReference type="PATRIC" id="fig|1348774.3.peg.2621"/>
<dbReference type="PANTHER" id="PTHR43415:SF3">
    <property type="entry name" value="GNAT-FAMILY ACETYLTRANSFERASE"/>
    <property type="match status" value="1"/>
</dbReference>
<organism evidence="1 2">
    <name type="scientific">Croceicoccus naphthovorans</name>
    <dbReference type="NCBI Taxonomy" id="1348774"/>
    <lineage>
        <taxon>Bacteria</taxon>
        <taxon>Pseudomonadati</taxon>
        <taxon>Pseudomonadota</taxon>
        <taxon>Alphaproteobacteria</taxon>
        <taxon>Sphingomonadales</taxon>
        <taxon>Erythrobacteraceae</taxon>
        <taxon>Croceicoccus</taxon>
    </lineage>
</organism>
<name>A0A0G3XGF9_9SPHN</name>
<dbReference type="OrthoDB" id="7205533at2"/>
<evidence type="ECO:0000313" key="2">
    <source>
        <dbReference type="Proteomes" id="UP000035287"/>
    </source>
</evidence>
<gene>
    <name evidence="1" type="ORF">AB433_12470</name>
</gene>
<dbReference type="InterPro" id="IPR000182">
    <property type="entry name" value="GNAT_dom"/>
</dbReference>
<evidence type="ECO:0000313" key="1">
    <source>
        <dbReference type="EMBL" id="AKM10590.1"/>
    </source>
</evidence>
<dbReference type="Pfam" id="PF13302">
    <property type="entry name" value="Acetyltransf_3"/>
    <property type="match status" value="1"/>
</dbReference>
<dbReference type="KEGG" id="cna:AB433_12470"/>
<dbReference type="Gene3D" id="3.40.630.30">
    <property type="match status" value="1"/>
</dbReference>
<accession>A0A0G3XGF9</accession>
<dbReference type="GO" id="GO:0016747">
    <property type="term" value="F:acyltransferase activity, transferring groups other than amino-acyl groups"/>
    <property type="evidence" value="ECO:0007669"/>
    <property type="project" value="InterPro"/>
</dbReference>
<dbReference type="SUPFAM" id="SSF55729">
    <property type="entry name" value="Acyl-CoA N-acyltransferases (Nat)"/>
    <property type="match status" value="1"/>
</dbReference>
<dbReference type="AlphaFoldDB" id="A0A0G3XGF9"/>
<dbReference type="EMBL" id="CP011770">
    <property type="protein sequence ID" value="AKM10590.1"/>
    <property type="molecule type" value="Genomic_DNA"/>
</dbReference>
<dbReference type="RefSeq" id="WP_047821371.1">
    <property type="nucleotide sequence ID" value="NZ_CP011770.1"/>
</dbReference>
<sequence length="184" mass="20545">MKLKKPGKPVLTGTRIVLRPITADDADCVFGGMDDAEANRLTGSHGEFPYDRVAAHCARVAKADDRWDYAITVDGRMVGEVVLNEVDEDNSSANIRIVIWDPEARSKGYGTEAMELLTRFGIEEVGLHRIELGVFAFNPRAIRSYEKVGYVHEGTRRHALLWDGEWIDQHTMGMLASDWAARTA</sequence>
<dbReference type="InterPro" id="IPR016181">
    <property type="entry name" value="Acyl_CoA_acyltransferase"/>
</dbReference>
<dbReference type="CDD" id="cd04301">
    <property type="entry name" value="NAT_SF"/>
    <property type="match status" value="1"/>
</dbReference>
<dbReference type="Proteomes" id="UP000035287">
    <property type="component" value="Chromosome"/>
</dbReference>
<reference evidence="1 2" key="1">
    <citation type="submission" date="2015-06" db="EMBL/GenBank/DDBJ databases">
        <authorList>
            <person name="Zeng Y."/>
            <person name="Huang Y."/>
        </authorList>
    </citation>
    <scope>NUCLEOTIDE SEQUENCE [LARGE SCALE GENOMIC DNA]</scope>
    <source>
        <strain evidence="1 2">PQ-2</strain>
    </source>
</reference>
<dbReference type="STRING" id="1348774.AB433_12470"/>
<proteinExistence type="predicted"/>